<dbReference type="KEGG" id="cagg:HYG79_11960"/>
<gene>
    <name evidence="2" type="ORF">HYG79_11960</name>
</gene>
<protein>
    <submittedName>
        <fullName evidence="2">Uncharacterized protein</fullName>
    </submittedName>
</protein>
<proteinExistence type="predicted"/>
<evidence type="ECO:0000256" key="1">
    <source>
        <dbReference type="SAM" id="Phobius"/>
    </source>
</evidence>
<name>A0A7H9ARJ4_9FLAO</name>
<evidence type="ECO:0000313" key="2">
    <source>
        <dbReference type="EMBL" id="QLG46027.1"/>
    </source>
</evidence>
<accession>A0A7H9ARJ4</accession>
<feature type="transmembrane region" description="Helical" evidence="1">
    <location>
        <begin position="54"/>
        <end position="78"/>
    </location>
</feature>
<dbReference type="Proteomes" id="UP000509302">
    <property type="component" value="Chromosome"/>
</dbReference>
<organism evidence="2 3">
    <name type="scientific">Costertonia aggregata</name>
    <dbReference type="NCBI Taxonomy" id="343403"/>
    <lineage>
        <taxon>Bacteria</taxon>
        <taxon>Pseudomonadati</taxon>
        <taxon>Bacteroidota</taxon>
        <taxon>Flavobacteriia</taxon>
        <taxon>Flavobacteriales</taxon>
        <taxon>Flavobacteriaceae</taxon>
        <taxon>Costertonia</taxon>
    </lineage>
</organism>
<keyword evidence="1" id="KW-0812">Transmembrane</keyword>
<keyword evidence="1" id="KW-1133">Transmembrane helix</keyword>
<dbReference type="AlphaFoldDB" id="A0A7H9ARJ4"/>
<keyword evidence="3" id="KW-1185">Reference proteome</keyword>
<keyword evidence="1" id="KW-0472">Membrane</keyword>
<sequence length="79" mass="9116">MGNVDAMINSLQKKKLFDERYKDEAPERIVREQLYQQTIQTEYLANINKGIKTILTIIVVLLALNLLAVGLYVFLSFIQ</sequence>
<reference evidence="2 3" key="1">
    <citation type="journal article" date="2006" name="Int. J. Syst. Evol. Microbiol.">
        <title>Costertonia aggregata gen. nov., sp. nov., a mesophilic marine bacterium of the family Flavobacteriaceae, isolated from a mature biofilm.</title>
        <authorList>
            <person name="Kwon K.K."/>
            <person name="Lee Y.K."/>
            <person name="Lee H.K."/>
        </authorList>
    </citation>
    <scope>NUCLEOTIDE SEQUENCE [LARGE SCALE GENOMIC DNA]</scope>
    <source>
        <strain evidence="2 3">KCCM 42265</strain>
    </source>
</reference>
<dbReference type="RefSeq" id="WP_179242313.1">
    <property type="nucleotide sequence ID" value="NZ_CP058595.1"/>
</dbReference>
<dbReference type="EMBL" id="CP058595">
    <property type="protein sequence ID" value="QLG46027.1"/>
    <property type="molecule type" value="Genomic_DNA"/>
</dbReference>
<evidence type="ECO:0000313" key="3">
    <source>
        <dbReference type="Proteomes" id="UP000509302"/>
    </source>
</evidence>